<proteinExistence type="predicted"/>
<reference evidence="2" key="2">
    <citation type="submission" date="2024-01" db="EMBL/GenBank/DDBJ databases">
        <title>Comparative genomics of Cryptococcus and Kwoniella reveals pathogenesis evolution and contrasting modes of karyotype evolution via chromosome fusion or intercentromeric recombination.</title>
        <authorList>
            <person name="Coelho M.A."/>
            <person name="David-Palma M."/>
            <person name="Shea T."/>
            <person name="Bowers K."/>
            <person name="McGinley-Smith S."/>
            <person name="Mohammad A.W."/>
            <person name="Gnirke A."/>
            <person name="Yurkov A.M."/>
            <person name="Nowrousian M."/>
            <person name="Sun S."/>
            <person name="Cuomo C.A."/>
            <person name="Heitman J."/>
        </authorList>
    </citation>
    <scope>NUCLEOTIDE SEQUENCE</scope>
    <source>
        <strain evidence="2">CBS 12478</strain>
    </source>
</reference>
<dbReference type="AlphaFoldDB" id="A0AAJ8LPT4"/>
<organism evidence="2 3">
    <name type="scientific">Kwoniella shandongensis</name>
    <dbReference type="NCBI Taxonomy" id="1734106"/>
    <lineage>
        <taxon>Eukaryota</taxon>
        <taxon>Fungi</taxon>
        <taxon>Dikarya</taxon>
        <taxon>Basidiomycota</taxon>
        <taxon>Agaricomycotina</taxon>
        <taxon>Tremellomycetes</taxon>
        <taxon>Tremellales</taxon>
        <taxon>Cryptococcaceae</taxon>
        <taxon>Kwoniella</taxon>
    </lineage>
</organism>
<gene>
    <name evidence="2" type="ORF">CI109_107191</name>
</gene>
<feature type="compositionally biased region" description="Basic and acidic residues" evidence="1">
    <location>
        <begin position="13"/>
        <end position="32"/>
    </location>
</feature>
<evidence type="ECO:0000256" key="1">
    <source>
        <dbReference type="SAM" id="MobiDB-lite"/>
    </source>
</evidence>
<dbReference type="GeneID" id="43587774"/>
<feature type="region of interest" description="Disordered" evidence="1">
    <location>
        <begin position="1"/>
        <end position="194"/>
    </location>
</feature>
<feature type="compositionally biased region" description="Polar residues" evidence="1">
    <location>
        <begin position="139"/>
        <end position="151"/>
    </location>
</feature>
<keyword evidence="3" id="KW-1185">Reference proteome</keyword>
<dbReference type="Proteomes" id="UP000322225">
    <property type="component" value="Chromosome 14"/>
</dbReference>
<feature type="compositionally biased region" description="Low complexity" evidence="1">
    <location>
        <begin position="122"/>
        <end position="132"/>
    </location>
</feature>
<name>A0AAJ8LPT4_9TREE</name>
<dbReference type="EMBL" id="CP144064">
    <property type="protein sequence ID" value="WWD22698.1"/>
    <property type="molecule type" value="Genomic_DNA"/>
</dbReference>
<feature type="compositionally biased region" description="Basic and acidic residues" evidence="1">
    <location>
        <begin position="98"/>
        <end position="119"/>
    </location>
</feature>
<feature type="compositionally biased region" description="Basic residues" evidence="1">
    <location>
        <begin position="85"/>
        <end position="94"/>
    </location>
</feature>
<accession>A0AAJ8LPT4</accession>
<dbReference type="RefSeq" id="XP_031862061.2">
    <property type="nucleotide sequence ID" value="XM_032003648.2"/>
</dbReference>
<reference evidence="2" key="1">
    <citation type="submission" date="2017-08" db="EMBL/GenBank/DDBJ databases">
        <authorList>
            <person name="Cuomo C."/>
            <person name="Billmyre B."/>
            <person name="Heitman J."/>
        </authorList>
    </citation>
    <scope>NUCLEOTIDE SEQUENCE</scope>
    <source>
        <strain evidence="2">CBS 12478</strain>
    </source>
</reference>
<evidence type="ECO:0000313" key="3">
    <source>
        <dbReference type="Proteomes" id="UP000322225"/>
    </source>
</evidence>
<evidence type="ECO:0000313" key="2">
    <source>
        <dbReference type="EMBL" id="WWD22698.1"/>
    </source>
</evidence>
<sequence>MSQDPSPTIDYPFNRKDVLKEGLPDGKARQWEPEICVPIHNRIDKDRKHRLRRVENVSEMPDPDPVMSSTAMPDPGPVMPSTAKRTTRSRKRKQTVWTEREESERRGRGRSRSPEELETVRSSPAAPSSTASGDRDASSHLSWSMGSSATAVETEDEEGVVFEDTWSRANSTTATDTTTSHYRGSRSTTHDSEA</sequence>
<protein>
    <submittedName>
        <fullName evidence="2">Uncharacterized protein</fullName>
    </submittedName>
</protein>
<dbReference type="KEGG" id="ksn:43587774"/>